<comment type="caution">
    <text evidence="1">The sequence shown here is derived from an EMBL/GenBank/DDBJ whole genome shotgun (WGS) entry which is preliminary data.</text>
</comment>
<accession>A0A9D2AKI1</accession>
<evidence type="ECO:0000313" key="2">
    <source>
        <dbReference type="Proteomes" id="UP000824231"/>
    </source>
</evidence>
<proteinExistence type="predicted"/>
<organism evidence="1 2">
    <name type="scientific">Candidatus Limosilactobacillus merdigallinarum</name>
    <dbReference type="NCBI Taxonomy" id="2838652"/>
    <lineage>
        <taxon>Bacteria</taxon>
        <taxon>Bacillati</taxon>
        <taxon>Bacillota</taxon>
        <taxon>Bacilli</taxon>
        <taxon>Lactobacillales</taxon>
        <taxon>Lactobacillaceae</taxon>
        <taxon>Limosilactobacillus</taxon>
    </lineage>
</organism>
<dbReference type="Proteomes" id="UP000824231">
    <property type="component" value="Unassembled WGS sequence"/>
</dbReference>
<dbReference type="AlphaFoldDB" id="A0A9D2AKI1"/>
<dbReference type="EMBL" id="DXFH01000001">
    <property type="protein sequence ID" value="HIX34807.1"/>
    <property type="molecule type" value="Genomic_DNA"/>
</dbReference>
<gene>
    <name evidence="1" type="ORF">H9856_00050</name>
</gene>
<reference evidence="1" key="1">
    <citation type="journal article" date="2021" name="PeerJ">
        <title>Extensive microbial diversity within the chicken gut microbiome revealed by metagenomics and culture.</title>
        <authorList>
            <person name="Gilroy R."/>
            <person name="Ravi A."/>
            <person name="Getino M."/>
            <person name="Pursley I."/>
            <person name="Horton D.L."/>
            <person name="Alikhan N.F."/>
            <person name="Baker D."/>
            <person name="Gharbi K."/>
            <person name="Hall N."/>
            <person name="Watson M."/>
            <person name="Adriaenssens E.M."/>
            <person name="Foster-Nyarko E."/>
            <person name="Jarju S."/>
            <person name="Secka A."/>
            <person name="Antonio M."/>
            <person name="Oren A."/>
            <person name="Chaudhuri R.R."/>
            <person name="La Ragione R."/>
            <person name="Hildebrand F."/>
            <person name="Pallen M.J."/>
        </authorList>
    </citation>
    <scope>NUCLEOTIDE SEQUENCE</scope>
    <source>
        <strain evidence="1">ChiSxjej3B15-572</strain>
    </source>
</reference>
<reference evidence="1" key="2">
    <citation type="submission" date="2021-04" db="EMBL/GenBank/DDBJ databases">
        <authorList>
            <person name="Gilroy R."/>
        </authorList>
    </citation>
    <scope>NUCLEOTIDE SEQUENCE</scope>
    <source>
        <strain evidence="1">ChiSxjej3B15-572</strain>
    </source>
</reference>
<evidence type="ECO:0000313" key="1">
    <source>
        <dbReference type="EMBL" id="HIX34807.1"/>
    </source>
</evidence>
<protein>
    <submittedName>
        <fullName evidence="1">Uncharacterized protein</fullName>
    </submittedName>
</protein>
<name>A0A9D2AKI1_9LACO</name>
<sequence length="58" mass="6559">MLSIFRGFVAALVVAGAGFLPLHYVNNANQKSYQQYAQYVQQTNQNEQANFQFNDDGE</sequence>